<dbReference type="Proteomes" id="UP000324222">
    <property type="component" value="Unassembled WGS sequence"/>
</dbReference>
<evidence type="ECO:0000313" key="3">
    <source>
        <dbReference type="Proteomes" id="UP000324222"/>
    </source>
</evidence>
<dbReference type="AlphaFoldDB" id="A0A5B7KBH9"/>
<feature type="region of interest" description="Disordered" evidence="1">
    <location>
        <begin position="16"/>
        <end position="38"/>
    </location>
</feature>
<evidence type="ECO:0000313" key="2">
    <source>
        <dbReference type="EMBL" id="MPD04074.1"/>
    </source>
</evidence>
<keyword evidence="3" id="KW-1185">Reference proteome</keyword>
<evidence type="ECO:0000256" key="1">
    <source>
        <dbReference type="SAM" id="MobiDB-lite"/>
    </source>
</evidence>
<dbReference type="EMBL" id="VSRR010139291">
    <property type="protein sequence ID" value="MPD04074.1"/>
    <property type="molecule type" value="Genomic_DNA"/>
</dbReference>
<accession>A0A5B7KBH9</accession>
<comment type="caution">
    <text evidence="2">The sequence shown here is derived from an EMBL/GenBank/DDBJ whole genome shotgun (WGS) entry which is preliminary data.</text>
</comment>
<sequence length="38" mass="4156">MPLDATHRYAPLEFLVTEGSTRSGPEATPTVGGKRRKK</sequence>
<protein>
    <submittedName>
        <fullName evidence="2">Uncharacterized protein</fullName>
    </submittedName>
</protein>
<reference evidence="2 3" key="1">
    <citation type="submission" date="2019-05" db="EMBL/GenBank/DDBJ databases">
        <title>Another draft genome of Portunus trituberculatus and its Hox gene families provides insights of decapod evolution.</title>
        <authorList>
            <person name="Jeong J.-H."/>
            <person name="Song I."/>
            <person name="Kim S."/>
            <person name="Choi T."/>
            <person name="Kim D."/>
            <person name="Ryu S."/>
            <person name="Kim W."/>
        </authorList>
    </citation>
    <scope>NUCLEOTIDE SEQUENCE [LARGE SCALE GENOMIC DNA]</scope>
    <source>
        <tissue evidence="2">Muscle</tissue>
    </source>
</reference>
<proteinExistence type="predicted"/>
<name>A0A5B7KBH9_PORTR</name>
<organism evidence="2 3">
    <name type="scientific">Portunus trituberculatus</name>
    <name type="common">Swimming crab</name>
    <name type="synonym">Neptunus trituberculatus</name>
    <dbReference type="NCBI Taxonomy" id="210409"/>
    <lineage>
        <taxon>Eukaryota</taxon>
        <taxon>Metazoa</taxon>
        <taxon>Ecdysozoa</taxon>
        <taxon>Arthropoda</taxon>
        <taxon>Crustacea</taxon>
        <taxon>Multicrustacea</taxon>
        <taxon>Malacostraca</taxon>
        <taxon>Eumalacostraca</taxon>
        <taxon>Eucarida</taxon>
        <taxon>Decapoda</taxon>
        <taxon>Pleocyemata</taxon>
        <taxon>Brachyura</taxon>
        <taxon>Eubrachyura</taxon>
        <taxon>Portunoidea</taxon>
        <taxon>Portunidae</taxon>
        <taxon>Portuninae</taxon>
        <taxon>Portunus</taxon>
    </lineage>
</organism>
<gene>
    <name evidence="2" type="ORF">E2C01_099743</name>
</gene>